<proteinExistence type="inferred from homology"/>
<feature type="region of interest" description="Disordered" evidence="9">
    <location>
        <begin position="707"/>
        <end position="736"/>
    </location>
</feature>
<dbReference type="InterPro" id="IPR004156">
    <property type="entry name" value="OATP"/>
</dbReference>
<dbReference type="SUPFAM" id="SSF103473">
    <property type="entry name" value="MFS general substrate transporter"/>
    <property type="match status" value="1"/>
</dbReference>
<dbReference type="Pfam" id="PF03137">
    <property type="entry name" value="OATP"/>
    <property type="match status" value="1"/>
</dbReference>
<dbReference type="GO" id="GO:0015347">
    <property type="term" value="F:sodium-independent organic anion transmembrane transporter activity"/>
    <property type="evidence" value="ECO:0007669"/>
    <property type="project" value="TreeGrafter"/>
</dbReference>
<evidence type="ECO:0000256" key="1">
    <source>
        <dbReference type="ARBA" id="ARBA00004651"/>
    </source>
</evidence>
<dbReference type="GO" id="GO:0043252">
    <property type="term" value="P:sodium-independent organic anion transport"/>
    <property type="evidence" value="ECO:0007669"/>
    <property type="project" value="TreeGrafter"/>
</dbReference>
<keyword evidence="6 8" id="KW-0472">Membrane</keyword>
<gene>
    <name evidence="11" type="ORF">CUNI_LOCUS13423</name>
</gene>
<evidence type="ECO:0000259" key="10">
    <source>
        <dbReference type="PROSITE" id="PS51465"/>
    </source>
</evidence>
<dbReference type="NCBIfam" id="TIGR00805">
    <property type="entry name" value="oat"/>
    <property type="match status" value="1"/>
</dbReference>
<dbReference type="GO" id="GO:0006811">
    <property type="term" value="P:monoatomic ion transport"/>
    <property type="evidence" value="ECO:0007669"/>
    <property type="project" value="UniProtKB-KW"/>
</dbReference>
<evidence type="ECO:0000256" key="8">
    <source>
        <dbReference type="RuleBase" id="RU362056"/>
    </source>
</evidence>
<protein>
    <recommendedName>
        <fullName evidence="8">Solute carrier organic anion transporter family member</fullName>
    </recommendedName>
</protein>
<evidence type="ECO:0000256" key="3">
    <source>
        <dbReference type="ARBA" id="ARBA00022475"/>
    </source>
</evidence>
<keyword evidence="3" id="KW-1003">Cell membrane</keyword>
<dbReference type="PANTHER" id="PTHR11388:SF142">
    <property type="entry name" value="SOLUTE CARRIER ORGANIC ANION TRANSPORTER FAMILY MEMBER 5A1"/>
    <property type="match status" value="1"/>
</dbReference>
<feature type="transmembrane region" description="Helical" evidence="8">
    <location>
        <begin position="582"/>
        <end position="604"/>
    </location>
</feature>
<dbReference type="CDD" id="cd17336">
    <property type="entry name" value="MFS_SLCO_OATP"/>
    <property type="match status" value="1"/>
</dbReference>
<dbReference type="InterPro" id="IPR036259">
    <property type="entry name" value="MFS_trans_sf"/>
</dbReference>
<evidence type="ECO:0000256" key="4">
    <source>
        <dbReference type="ARBA" id="ARBA00022692"/>
    </source>
</evidence>
<feature type="transmembrane region" description="Helical" evidence="8">
    <location>
        <begin position="94"/>
        <end position="115"/>
    </location>
</feature>
<dbReference type="Pfam" id="PF07648">
    <property type="entry name" value="Kazal_2"/>
    <property type="match status" value="1"/>
</dbReference>
<sequence>MKHSSFDLPVVSVSREPHHGAVNQGFQADVSQDVNDNRERRILSAKESNHQVHADRKVTEAVFISDYEEDEDDDDSYCGIGSWRPKCMQGCKNMACFSALYCAIGLVMSSLNSYISSQITTLEKHFNFSSAISGFLMSCNDLGYLATTLSISYYTRQVHIPRAMSVSSVLYGVSGLLCAVAFFCTRSQIPSPPRDVFYVGNTTLQPAASTSFTQMCQNATTPTNESCTAGSNRFKGNFEVTEDWRIGAIFFLAIGMILQGFAKSPRQAFLTTYVDDNVPKTKTSMYLGVTIGVSIFGPGVAFALGGFFSSMYVTLEETNISPRDPRWLGAWWLGFLVFGSAGIIVSVPLIFFPKRMRRTRTKPPATEQRIKARDTGLCGFWLETKDLFKSLLHLLANPVFMCLTFASVFYSISVGGVMSFFAKYLETQFTIPASRANMFIGAVTFTAAPLGTIIGGFLTSRFKLSPLACLKFVIICKTIDNLVSCLSFVFGCDQPQLYRGTGADSFSYQTTSQCLNNCHCDDLKYFPICGSDGRSYFSPCHAGCMSMNNQIFSNCSCLSGDSTQIATGGLCHQDCNMLYPYLAMNFVGAFTSTLSLMPSVIVLIRSVKEDTKPLAIGFSAFMSNLLGWFPGPVIYGYLVDSTCLLWRTTCSSVGACSFYDIELFRYRFSGLSIGLRMIMLGLYVIVLIYVQYSKQYAFQAHTDNVSESVSPDETTKEKSTNSELPVNSNSELETKM</sequence>
<evidence type="ECO:0000256" key="7">
    <source>
        <dbReference type="ARBA" id="ARBA00023157"/>
    </source>
</evidence>
<evidence type="ECO:0000313" key="11">
    <source>
        <dbReference type="EMBL" id="CAG5127865.1"/>
    </source>
</evidence>
<feature type="transmembrane region" description="Helical" evidence="8">
    <location>
        <begin position="135"/>
        <end position="154"/>
    </location>
</feature>
<dbReference type="PANTHER" id="PTHR11388">
    <property type="entry name" value="ORGANIC ANION TRANSPORTER"/>
    <property type="match status" value="1"/>
</dbReference>
<feature type="domain" description="Kazal-like" evidence="10">
    <location>
        <begin position="508"/>
        <end position="559"/>
    </location>
</feature>
<feature type="transmembrane region" description="Helical" evidence="8">
    <location>
        <begin position="616"/>
        <end position="638"/>
    </location>
</feature>
<keyword evidence="12" id="KW-1185">Reference proteome</keyword>
<dbReference type="GO" id="GO:0016323">
    <property type="term" value="C:basolateral plasma membrane"/>
    <property type="evidence" value="ECO:0007669"/>
    <property type="project" value="TreeGrafter"/>
</dbReference>
<evidence type="ECO:0000256" key="2">
    <source>
        <dbReference type="ARBA" id="ARBA00009657"/>
    </source>
</evidence>
<dbReference type="Proteomes" id="UP000678393">
    <property type="component" value="Unassembled WGS sequence"/>
</dbReference>
<dbReference type="OrthoDB" id="5062115at2759"/>
<dbReference type="PROSITE" id="PS51465">
    <property type="entry name" value="KAZAL_2"/>
    <property type="match status" value="1"/>
</dbReference>
<dbReference type="InterPro" id="IPR002350">
    <property type="entry name" value="Kazal_dom"/>
</dbReference>
<comment type="subcellular location">
    <subcellularLocation>
        <location evidence="1 8">Cell membrane</location>
        <topology evidence="1 8">Multi-pass membrane protein</topology>
    </subcellularLocation>
</comment>
<evidence type="ECO:0000256" key="5">
    <source>
        <dbReference type="ARBA" id="ARBA00022989"/>
    </source>
</evidence>
<feature type="transmembrane region" description="Helical" evidence="8">
    <location>
        <begin position="394"/>
        <end position="418"/>
    </location>
</feature>
<feature type="transmembrane region" description="Helical" evidence="8">
    <location>
        <begin position="470"/>
        <end position="490"/>
    </location>
</feature>
<reference evidence="11" key="1">
    <citation type="submission" date="2021-04" db="EMBL/GenBank/DDBJ databases">
        <authorList>
            <consortium name="Molecular Ecology Group"/>
        </authorList>
    </citation>
    <scope>NUCLEOTIDE SEQUENCE</scope>
</reference>
<accession>A0A8S3ZJC4</accession>
<dbReference type="SUPFAM" id="SSF100895">
    <property type="entry name" value="Kazal-type serine protease inhibitors"/>
    <property type="match status" value="1"/>
</dbReference>
<feature type="transmembrane region" description="Helical" evidence="8">
    <location>
        <begin position="166"/>
        <end position="189"/>
    </location>
</feature>
<evidence type="ECO:0000313" key="12">
    <source>
        <dbReference type="Proteomes" id="UP000678393"/>
    </source>
</evidence>
<dbReference type="AlphaFoldDB" id="A0A8S3ZJC4"/>
<name>A0A8S3ZJC4_9EUPU</name>
<dbReference type="EMBL" id="CAJHNH020002827">
    <property type="protein sequence ID" value="CAG5127865.1"/>
    <property type="molecule type" value="Genomic_DNA"/>
</dbReference>
<keyword evidence="7" id="KW-1015">Disulfide bond</keyword>
<evidence type="ECO:0000256" key="9">
    <source>
        <dbReference type="SAM" id="MobiDB-lite"/>
    </source>
</evidence>
<keyword evidence="8" id="KW-0406">Ion transport</keyword>
<comment type="caution">
    <text evidence="11">The sequence shown here is derived from an EMBL/GenBank/DDBJ whole genome shotgun (WGS) entry which is preliminary data.</text>
</comment>
<keyword evidence="4 8" id="KW-0812">Transmembrane</keyword>
<keyword evidence="5 8" id="KW-1133">Transmembrane helix</keyword>
<feature type="transmembrane region" description="Helical" evidence="8">
    <location>
        <begin position="328"/>
        <end position="352"/>
    </location>
</feature>
<comment type="similarity">
    <text evidence="2 8">Belongs to the organo anion transporter (TC 2.A.60) family.</text>
</comment>
<feature type="transmembrane region" description="Helical" evidence="8">
    <location>
        <begin position="283"/>
        <end position="308"/>
    </location>
</feature>
<feature type="transmembrane region" description="Helical" evidence="8">
    <location>
        <begin position="438"/>
        <end position="458"/>
    </location>
</feature>
<evidence type="ECO:0000256" key="6">
    <source>
        <dbReference type="ARBA" id="ARBA00023136"/>
    </source>
</evidence>
<keyword evidence="8" id="KW-0813">Transport</keyword>
<dbReference type="Gene3D" id="1.20.1250.20">
    <property type="entry name" value="MFS general substrate transporter like domains"/>
    <property type="match status" value="1"/>
</dbReference>
<dbReference type="InterPro" id="IPR036058">
    <property type="entry name" value="Kazal_dom_sf"/>
</dbReference>
<organism evidence="11 12">
    <name type="scientific">Candidula unifasciata</name>
    <dbReference type="NCBI Taxonomy" id="100452"/>
    <lineage>
        <taxon>Eukaryota</taxon>
        <taxon>Metazoa</taxon>
        <taxon>Spiralia</taxon>
        <taxon>Lophotrochozoa</taxon>
        <taxon>Mollusca</taxon>
        <taxon>Gastropoda</taxon>
        <taxon>Heterobranchia</taxon>
        <taxon>Euthyneura</taxon>
        <taxon>Panpulmonata</taxon>
        <taxon>Eupulmonata</taxon>
        <taxon>Stylommatophora</taxon>
        <taxon>Helicina</taxon>
        <taxon>Helicoidea</taxon>
        <taxon>Geomitridae</taxon>
        <taxon>Candidula</taxon>
    </lineage>
</organism>
<feature type="compositionally biased region" description="Polar residues" evidence="9">
    <location>
        <begin position="721"/>
        <end position="736"/>
    </location>
</feature>
<feature type="transmembrane region" description="Helical" evidence="8">
    <location>
        <begin position="244"/>
        <end position="262"/>
    </location>
</feature>
<feature type="transmembrane region" description="Helical" evidence="8">
    <location>
        <begin position="673"/>
        <end position="692"/>
    </location>
</feature>